<dbReference type="InterPro" id="IPR009061">
    <property type="entry name" value="DNA-bd_dom_put_sf"/>
</dbReference>
<reference evidence="2" key="1">
    <citation type="submission" date="2016-01" db="EMBL/GenBank/DDBJ databases">
        <title>Acinetobacter baumannii genomic island 1 (AGI1) a novel antibiotic resistance island found in ST25 A. baumannii.</title>
        <authorList>
            <person name="Hamidian M."/>
            <person name="Hall R.M."/>
        </authorList>
    </citation>
    <scope>NUCLEOTIDE SEQUENCE</scope>
    <source>
        <strain evidence="2">D4</strain>
    </source>
</reference>
<accession>A0A0B4S3A6</accession>
<protein>
    <submittedName>
        <fullName evidence="2">A002</fullName>
    </submittedName>
</protein>
<dbReference type="EMBL" id="KP054476">
    <property type="protein sequence ID" value="AIZ49181.1"/>
    <property type="molecule type" value="Genomic_DNA"/>
</dbReference>
<evidence type="ECO:0000313" key="2">
    <source>
        <dbReference type="EMBL" id="AIZ49181.1"/>
    </source>
</evidence>
<feature type="domain" description="Helix-turn-helix" evidence="1">
    <location>
        <begin position="38"/>
        <end position="89"/>
    </location>
</feature>
<dbReference type="InterPro" id="IPR010093">
    <property type="entry name" value="SinI_DNA-bd"/>
</dbReference>
<dbReference type="NCBIfam" id="TIGR01764">
    <property type="entry name" value="excise"/>
    <property type="match status" value="1"/>
</dbReference>
<gene>
    <name evidence="2" type="primary">A002</name>
</gene>
<name>A0A0B4S3A6_ACIBA</name>
<dbReference type="RefSeq" id="WP_000178710.1">
    <property type="nucleotide sequence ID" value="NZ_CP048849.1"/>
</dbReference>
<dbReference type="AlphaFoldDB" id="A0A0B4S3A6"/>
<dbReference type="Pfam" id="PF12728">
    <property type="entry name" value="HTH_17"/>
    <property type="match status" value="1"/>
</dbReference>
<organism evidence="2">
    <name type="scientific">Acinetobacter baumannii</name>
    <dbReference type="NCBI Taxonomy" id="470"/>
    <lineage>
        <taxon>Bacteria</taxon>
        <taxon>Pseudomonadati</taxon>
        <taxon>Pseudomonadota</taxon>
        <taxon>Gammaproteobacteria</taxon>
        <taxon>Moraxellales</taxon>
        <taxon>Moraxellaceae</taxon>
        <taxon>Acinetobacter</taxon>
        <taxon>Acinetobacter calcoaceticus/baumannii complex</taxon>
    </lineage>
</organism>
<sequence>MTMQETELLNSVLKELAEIKNMLASSSGADKVNLEKVMLNIDDCAELTGLSKGHLYKLTSQNVIPFYKPNGCRIYFKREEVIDWLQSNRVKTNTEISKEVSSRIIRGQRN</sequence>
<dbReference type="SUPFAM" id="SSF46955">
    <property type="entry name" value="Putative DNA-binding domain"/>
    <property type="match status" value="1"/>
</dbReference>
<dbReference type="GO" id="GO:0003677">
    <property type="term" value="F:DNA binding"/>
    <property type="evidence" value="ECO:0007669"/>
    <property type="project" value="InterPro"/>
</dbReference>
<evidence type="ECO:0000259" key="1">
    <source>
        <dbReference type="Pfam" id="PF12728"/>
    </source>
</evidence>
<proteinExistence type="predicted"/>
<dbReference type="InterPro" id="IPR041657">
    <property type="entry name" value="HTH_17"/>
</dbReference>